<evidence type="ECO:0000313" key="2">
    <source>
        <dbReference type="Proteomes" id="UP000026961"/>
    </source>
</evidence>
<dbReference type="Proteomes" id="UP000026961">
    <property type="component" value="Chromosome 1"/>
</dbReference>
<reference evidence="1" key="2">
    <citation type="submission" date="2015-04" db="UniProtKB">
        <authorList>
            <consortium name="EnsemblPlants"/>
        </authorList>
    </citation>
    <scope>IDENTIFICATION</scope>
</reference>
<dbReference type="HOGENOM" id="CLU_2458401_0_0_1"/>
<name>A0A0D9Y9S2_9ORYZ</name>
<organism evidence="1">
    <name type="scientific">Oryza glumipatula</name>
    <dbReference type="NCBI Taxonomy" id="40148"/>
    <lineage>
        <taxon>Eukaryota</taxon>
        <taxon>Viridiplantae</taxon>
        <taxon>Streptophyta</taxon>
        <taxon>Embryophyta</taxon>
        <taxon>Tracheophyta</taxon>
        <taxon>Spermatophyta</taxon>
        <taxon>Magnoliopsida</taxon>
        <taxon>Liliopsida</taxon>
        <taxon>Poales</taxon>
        <taxon>Poaceae</taxon>
        <taxon>BOP clade</taxon>
        <taxon>Oryzoideae</taxon>
        <taxon>Oryzeae</taxon>
        <taxon>Oryzinae</taxon>
        <taxon>Oryza</taxon>
    </lineage>
</organism>
<proteinExistence type="predicted"/>
<dbReference type="AlphaFoldDB" id="A0A0D9Y9S2"/>
<keyword evidence="2" id="KW-1185">Reference proteome</keyword>
<sequence>MSVEAEPSEVAARGDWPLGGVQCTHASSKASETLTATEVMSVEAEPGEVAACGDWLAGSPVQCTHAPAKVLMVVEQWSFYANWQVVDGG</sequence>
<protein>
    <submittedName>
        <fullName evidence="1">Uncharacterized protein</fullName>
    </submittedName>
</protein>
<accession>A0A0D9Y9S2</accession>
<dbReference type="Gramene" id="OGLUM01G21190.1">
    <property type="protein sequence ID" value="OGLUM01G21190.1"/>
    <property type="gene ID" value="OGLUM01G21190"/>
</dbReference>
<dbReference type="EnsemblPlants" id="OGLUM01G21190.1">
    <property type="protein sequence ID" value="OGLUM01G21190.1"/>
    <property type="gene ID" value="OGLUM01G21190"/>
</dbReference>
<reference evidence="1" key="1">
    <citation type="submission" date="2013-08" db="EMBL/GenBank/DDBJ databases">
        <title>Oryza genome evolution.</title>
        <authorList>
            <person name="Wing R.A."/>
            <person name="Panaud O."/>
            <person name="Oliveira A.C."/>
        </authorList>
    </citation>
    <scope>NUCLEOTIDE SEQUENCE</scope>
</reference>
<evidence type="ECO:0000313" key="1">
    <source>
        <dbReference type="EnsemblPlants" id="OGLUM01G21190.1"/>
    </source>
</evidence>
<reference evidence="1" key="3">
    <citation type="submission" date="2018-05" db="EMBL/GenBank/DDBJ databases">
        <title>OgluRS3 (Oryza glumaepatula Reference Sequence Version 3).</title>
        <authorList>
            <person name="Zhang J."/>
            <person name="Kudrna D."/>
            <person name="Lee S."/>
            <person name="Talag J."/>
            <person name="Welchert J."/>
            <person name="Wing R.A."/>
        </authorList>
    </citation>
    <scope>NUCLEOTIDE SEQUENCE [LARGE SCALE GENOMIC DNA]</scope>
</reference>